<dbReference type="Proteomes" id="UP000078003">
    <property type="component" value="Unassembled WGS sequence"/>
</dbReference>
<organism evidence="2 3">
    <name type="scientific">Eikenella corrodens</name>
    <dbReference type="NCBI Taxonomy" id="539"/>
    <lineage>
        <taxon>Bacteria</taxon>
        <taxon>Pseudomonadati</taxon>
        <taxon>Pseudomonadota</taxon>
        <taxon>Betaproteobacteria</taxon>
        <taxon>Neisseriales</taxon>
        <taxon>Neisseriaceae</taxon>
        <taxon>Eikenella</taxon>
    </lineage>
</organism>
<dbReference type="AlphaFoldDB" id="A0A1A9RF89"/>
<accession>A0A1A9RF89</accession>
<feature type="transmembrane region" description="Helical" evidence="1">
    <location>
        <begin position="20"/>
        <end position="40"/>
    </location>
</feature>
<evidence type="ECO:0000313" key="3">
    <source>
        <dbReference type="Proteomes" id="UP000078003"/>
    </source>
</evidence>
<evidence type="ECO:0000313" key="2">
    <source>
        <dbReference type="EMBL" id="OAM17270.1"/>
    </source>
</evidence>
<keyword evidence="1" id="KW-0472">Membrane</keyword>
<comment type="caution">
    <text evidence="2">The sequence shown here is derived from an EMBL/GenBank/DDBJ whole genome shotgun (WGS) entry which is preliminary data.</text>
</comment>
<keyword evidence="1" id="KW-0812">Transmembrane</keyword>
<gene>
    <name evidence="2" type="ORF">A7P85_02670</name>
</gene>
<reference evidence="3" key="1">
    <citation type="submission" date="2016-05" db="EMBL/GenBank/DDBJ databases">
        <title>Draft genome of Corynebacterium afermentans subsp. afermentans LCDC 88199T.</title>
        <authorList>
            <person name="Bernier A.-M."/>
            <person name="Bernard K."/>
        </authorList>
    </citation>
    <scope>NUCLEOTIDE SEQUENCE [LARGE SCALE GENOMIC DNA]</scope>
    <source>
        <strain evidence="3">NML01-0328</strain>
    </source>
</reference>
<protein>
    <submittedName>
        <fullName evidence="2">Uncharacterized protein</fullName>
    </submittedName>
</protein>
<keyword evidence="1" id="KW-1133">Transmembrane helix</keyword>
<proteinExistence type="predicted"/>
<name>A0A1A9RF89_EIKCO</name>
<evidence type="ECO:0000256" key="1">
    <source>
        <dbReference type="SAM" id="Phobius"/>
    </source>
</evidence>
<dbReference type="EMBL" id="LXSF01000002">
    <property type="protein sequence ID" value="OAM17270.1"/>
    <property type="molecule type" value="Genomic_DNA"/>
</dbReference>
<sequence length="103" mass="11148">MPVICGRICCFLATYREISLSFAIILLTVRVILGMIGHVGNGGARAAGNQFLIDSSGTVFYSGTPNIFGLPQYLGGPYMVIFVKAGMLQSLPSLRITNFLMRE</sequence>